<dbReference type="PANTHER" id="PTHR30258">
    <property type="entry name" value="TYPE II SECRETION SYSTEM PROTEIN GSPE-RELATED"/>
    <property type="match status" value="1"/>
</dbReference>
<dbReference type="Pfam" id="PF00437">
    <property type="entry name" value="T2SSE"/>
    <property type="match status" value="1"/>
</dbReference>
<accession>A0A4Q8CZY1</accession>
<dbReference type="InterPro" id="IPR003593">
    <property type="entry name" value="AAA+_ATPase"/>
</dbReference>
<dbReference type="InterPro" id="IPR037257">
    <property type="entry name" value="T2SS_E_N_sf"/>
</dbReference>
<feature type="domain" description="Bacterial type II secretion system protein E" evidence="5">
    <location>
        <begin position="394"/>
        <end position="408"/>
    </location>
</feature>
<evidence type="ECO:0000256" key="2">
    <source>
        <dbReference type="ARBA" id="ARBA00022741"/>
    </source>
</evidence>
<dbReference type="InterPro" id="IPR027417">
    <property type="entry name" value="P-loop_NTPase"/>
</dbReference>
<keyword evidence="3" id="KW-0067">ATP-binding</keyword>
<evidence type="ECO:0000256" key="1">
    <source>
        <dbReference type="ARBA" id="ARBA00006611"/>
    </source>
</evidence>
<dbReference type="Gene3D" id="3.30.300.160">
    <property type="entry name" value="Type II secretion system, protein E, N-terminal domain"/>
    <property type="match status" value="1"/>
</dbReference>
<dbReference type="EMBL" id="SHLI01000001">
    <property type="protein sequence ID" value="RZU98606.1"/>
    <property type="molecule type" value="Genomic_DNA"/>
</dbReference>
<sequence>MAAENSDRSNRPDRPERPQRLGDQLIEQGMITANDLKIALEEQKRSGQALGEALVQTGRISERALNEVLAEHYAIEPVDPNEYWVDKETASQLPEDSARRFGAAIIEESSEKFVVATDDPGDVMAMDEIERILPKPVEFRIASRQQVINYINAVYARTDELQSIADEIGEELADKQEIDLSSLTVGAGRASSPAVRLLRTLMEDAIQRGASDIHIEPEDNLLRIRSRKDGILHERLVRQGNIQDALISLLKLMSGLNITERRLPQDGRFNARIQDRSIDVRLSTLPQQHGESVVMRLLDQSSGVSSLDQTGMEPELLQRFRQLMSIPNGLILVTGPTGSGKSTTLYGALSEMNSSEVKIITVEDPVEYALPRVTQVQVRESIGLDFARVLRTSLRQDPDIVMVGEIRDAETAEIAMRAAITGHRVLSTLHTNDAVSTANRLLDMGIQPFMLAAALRGIIAQRLLRRVCSQCAKPRAATDDEVAWLERAGHANPRNMLIYEGEGCRTCENSGYSGRVGLFELVELDSGMREALRHGDIAEFSKLAHESPTYTPMADTAVSFVEQGKTNVAEVVRVLGEIIGAER</sequence>
<dbReference type="Proteomes" id="UP000292298">
    <property type="component" value="Unassembled WGS sequence"/>
</dbReference>
<dbReference type="SMART" id="SM00382">
    <property type="entry name" value="AAA"/>
    <property type="match status" value="1"/>
</dbReference>
<reference evidence="6 7" key="1">
    <citation type="submission" date="2019-02" db="EMBL/GenBank/DDBJ databases">
        <title>Genomic Encyclopedia of Type Strains, Phase IV (KMG-IV): sequencing the most valuable type-strain genomes for metagenomic binning, comparative biology and taxonomic classification.</title>
        <authorList>
            <person name="Goeker M."/>
        </authorList>
    </citation>
    <scope>NUCLEOTIDE SEQUENCE [LARGE SCALE GENOMIC DNA]</scope>
    <source>
        <strain evidence="6 7">DSM 21056</strain>
    </source>
</reference>
<evidence type="ECO:0000313" key="7">
    <source>
        <dbReference type="Proteomes" id="UP000292298"/>
    </source>
</evidence>
<dbReference type="Gene3D" id="3.30.450.90">
    <property type="match status" value="1"/>
</dbReference>
<keyword evidence="2" id="KW-0547">Nucleotide-binding</keyword>
<dbReference type="RefSeq" id="WP_207220497.1">
    <property type="nucleotide sequence ID" value="NZ_SHLI01000001.1"/>
</dbReference>
<dbReference type="InterPro" id="IPR001482">
    <property type="entry name" value="T2SS/T4SS_dom"/>
</dbReference>
<comment type="similarity">
    <text evidence="1">Belongs to the GSP E family.</text>
</comment>
<dbReference type="GO" id="GO:0005524">
    <property type="term" value="F:ATP binding"/>
    <property type="evidence" value="ECO:0007669"/>
    <property type="project" value="UniProtKB-KW"/>
</dbReference>
<dbReference type="AlphaFoldDB" id="A0A4Q8CZY1"/>
<organism evidence="6 7">
    <name type="scientific">Spiribacter vilamensis</name>
    <dbReference type="NCBI Taxonomy" id="531306"/>
    <lineage>
        <taxon>Bacteria</taxon>
        <taxon>Pseudomonadati</taxon>
        <taxon>Pseudomonadota</taxon>
        <taxon>Gammaproteobacteria</taxon>
        <taxon>Chromatiales</taxon>
        <taxon>Ectothiorhodospiraceae</taxon>
        <taxon>Spiribacter</taxon>
    </lineage>
</organism>
<comment type="caution">
    <text evidence="6">The sequence shown here is derived from an EMBL/GenBank/DDBJ whole genome shotgun (WGS) entry which is preliminary data.</text>
</comment>
<dbReference type="PROSITE" id="PS00662">
    <property type="entry name" value="T2SP_E"/>
    <property type="match status" value="1"/>
</dbReference>
<evidence type="ECO:0000259" key="5">
    <source>
        <dbReference type="PROSITE" id="PS00662"/>
    </source>
</evidence>
<gene>
    <name evidence="6" type="ORF">EV698_0860</name>
</gene>
<dbReference type="Pfam" id="PF05157">
    <property type="entry name" value="MshEN"/>
    <property type="match status" value="1"/>
</dbReference>
<evidence type="ECO:0000313" key="6">
    <source>
        <dbReference type="EMBL" id="RZU98606.1"/>
    </source>
</evidence>
<dbReference type="Gene3D" id="3.40.50.300">
    <property type="entry name" value="P-loop containing nucleotide triphosphate hydrolases"/>
    <property type="match status" value="1"/>
</dbReference>
<name>A0A4Q8CZY1_9GAMM</name>
<evidence type="ECO:0000256" key="4">
    <source>
        <dbReference type="SAM" id="MobiDB-lite"/>
    </source>
</evidence>
<dbReference type="SUPFAM" id="SSF52540">
    <property type="entry name" value="P-loop containing nucleoside triphosphate hydrolases"/>
    <property type="match status" value="1"/>
</dbReference>
<dbReference type="GO" id="GO:0005886">
    <property type="term" value="C:plasma membrane"/>
    <property type="evidence" value="ECO:0007669"/>
    <property type="project" value="TreeGrafter"/>
</dbReference>
<feature type="compositionally biased region" description="Basic and acidic residues" evidence="4">
    <location>
        <begin position="1"/>
        <end position="20"/>
    </location>
</feature>
<feature type="region of interest" description="Disordered" evidence="4">
    <location>
        <begin position="1"/>
        <end position="23"/>
    </location>
</feature>
<protein>
    <submittedName>
        <fullName evidence="6">MSHA biogenesis protein MshE</fullName>
    </submittedName>
</protein>
<dbReference type="CDD" id="cd01129">
    <property type="entry name" value="PulE-GspE-like"/>
    <property type="match status" value="1"/>
</dbReference>
<keyword evidence="7" id="KW-1185">Reference proteome</keyword>
<evidence type="ECO:0000256" key="3">
    <source>
        <dbReference type="ARBA" id="ARBA00022840"/>
    </source>
</evidence>
<dbReference type="PANTHER" id="PTHR30258:SF29">
    <property type="entry name" value="MSHA PILUS ASSEMBLY ATPASE MSHE"/>
    <property type="match status" value="1"/>
</dbReference>
<proteinExistence type="inferred from homology"/>
<dbReference type="InterPro" id="IPR007831">
    <property type="entry name" value="T2SS_GspE_N"/>
</dbReference>
<dbReference type="SUPFAM" id="SSF160246">
    <property type="entry name" value="EspE N-terminal domain-like"/>
    <property type="match status" value="1"/>
</dbReference>
<dbReference type="GO" id="GO:0016887">
    <property type="term" value="F:ATP hydrolysis activity"/>
    <property type="evidence" value="ECO:0007669"/>
    <property type="project" value="TreeGrafter"/>
</dbReference>